<evidence type="ECO:0000259" key="3">
    <source>
        <dbReference type="Pfam" id="PF02201"/>
    </source>
</evidence>
<reference evidence="4 5" key="1">
    <citation type="submission" date="2016-02" db="EMBL/GenBank/DDBJ databases">
        <title>Comparative genomic and transcriptomic foundation for Pichia pastoris.</title>
        <authorList>
            <person name="Love K.R."/>
            <person name="Shah K.A."/>
            <person name="Whittaker C.A."/>
            <person name="Wu J."/>
            <person name="Bartlett M.C."/>
            <person name="Ma D."/>
            <person name="Leeson R.L."/>
            <person name="Priest M."/>
            <person name="Young S.K."/>
            <person name="Love J.C."/>
        </authorList>
    </citation>
    <scope>NUCLEOTIDE SEQUENCE [LARGE SCALE GENOMIC DNA]</scope>
    <source>
        <strain evidence="4 5">ATCC 28485</strain>
    </source>
</reference>
<dbReference type="OrthoDB" id="10263741at2759"/>
<proteinExistence type="predicted"/>
<dbReference type="Gene3D" id="1.10.245.10">
    <property type="entry name" value="SWIB/MDM2 domain"/>
    <property type="match status" value="1"/>
</dbReference>
<feature type="compositionally biased region" description="Polar residues" evidence="2">
    <location>
        <begin position="11"/>
        <end position="20"/>
    </location>
</feature>
<organism evidence="4 5">
    <name type="scientific">Komagataella pastoris</name>
    <name type="common">Yeast</name>
    <name type="synonym">Pichia pastoris</name>
    <dbReference type="NCBI Taxonomy" id="4922"/>
    <lineage>
        <taxon>Eukaryota</taxon>
        <taxon>Fungi</taxon>
        <taxon>Dikarya</taxon>
        <taxon>Ascomycota</taxon>
        <taxon>Saccharomycotina</taxon>
        <taxon>Pichiomycetes</taxon>
        <taxon>Pichiales</taxon>
        <taxon>Pichiaceae</taxon>
        <taxon>Komagataella</taxon>
    </lineage>
</organism>
<feature type="coiled-coil region" evidence="1">
    <location>
        <begin position="171"/>
        <end position="198"/>
    </location>
</feature>
<protein>
    <submittedName>
        <fullName evidence="4">BA75_04990T0</fullName>
    </submittedName>
</protein>
<dbReference type="Pfam" id="PF02201">
    <property type="entry name" value="SWIB"/>
    <property type="match status" value="1"/>
</dbReference>
<feature type="region of interest" description="Disordered" evidence="2">
    <location>
        <begin position="1"/>
        <end position="20"/>
    </location>
</feature>
<dbReference type="Proteomes" id="UP000094565">
    <property type="component" value="Chromosome 4"/>
</dbReference>
<dbReference type="PANTHER" id="PTHR13844">
    <property type="entry name" value="SWI/SNF-RELATED MATRIX-ASSOCIATED ACTIN-DEPENDENT REGULATOR OF CHROMATIN SUBFAMILY D"/>
    <property type="match status" value="1"/>
</dbReference>
<keyword evidence="1" id="KW-0175">Coiled coil</keyword>
<dbReference type="CDD" id="cd10568">
    <property type="entry name" value="SWIB_like"/>
    <property type="match status" value="1"/>
</dbReference>
<dbReference type="InterPro" id="IPR036885">
    <property type="entry name" value="SWIB_MDM2_dom_sf"/>
</dbReference>
<evidence type="ECO:0000256" key="1">
    <source>
        <dbReference type="SAM" id="Coils"/>
    </source>
</evidence>
<accession>A0A1B2JJJ8</accession>
<evidence type="ECO:0000313" key="5">
    <source>
        <dbReference type="Proteomes" id="UP000094565"/>
    </source>
</evidence>
<feature type="domain" description="DM2" evidence="3">
    <location>
        <begin position="229"/>
        <end position="305"/>
    </location>
</feature>
<dbReference type="InterPro" id="IPR003121">
    <property type="entry name" value="SWIB_MDM2_domain"/>
</dbReference>
<keyword evidence="5" id="KW-1185">Reference proteome</keyword>
<dbReference type="AlphaFoldDB" id="A0A1B2JJJ8"/>
<gene>
    <name evidence="4" type="primary">SNF12</name>
    <name evidence="4" type="ORF">ATY40_BA7504990</name>
</gene>
<evidence type="ECO:0000256" key="2">
    <source>
        <dbReference type="SAM" id="MobiDB-lite"/>
    </source>
</evidence>
<evidence type="ECO:0000313" key="4">
    <source>
        <dbReference type="EMBL" id="ANZ78115.1"/>
    </source>
</evidence>
<sequence length="462" mass="53073">MNRGKPVTREPQINPQSVSFKPTDLIIPESLQEMFPEQVDLFKNLQDKEKQLDLLVNRKLLDLQDYQNNNINGVMEDSDKNEILRIFIYNISENQPWQLAKQSGDQSEEAKAIAAGSAQADPSWTLRIEGRFLNDEAADNASRKKFSSFLSSISVELFKGATKEKLDANNIIEWHDELQQIKSEIEREEQQFDGLDIKRVGSSIPGNPTEEVSCQILIQPKMYPIKLSILSKDLVELLGTNEITQHDCFVKLFNYIQVNDLFQFDQDKNLQQQQNSILIKSDDALLKIFQLEKFNVPQMLDIISTRLLKPVEPIKLNYTVNTLTNSTLGDMIIDLKINSDLLNKSSAGGANKSVSDLINELMNNQANSIEVNKLNENISLTLQLLNYNKIKYDFYKKFSENPVKFLQQINDKNHEFLKIICSDSVGYKTNEYIDEEIFRKSEYYKDNIISEQVNLLLNSGRL</sequence>
<name>A0A1B2JJJ8_PICPA</name>
<dbReference type="SUPFAM" id="SSF47592">
    <property type="entry name" value="SWIB/MDM2 domain"/>
    <property type="match status" value="1"/>
</dbReference>
<dbReference type="EMBL" id="CP014587">
    <property type="protein sequence ID" value="ANZ78115.1"/>
    <property type="molecule type" value="Genomic_DNA"/>
</dbReference>